<evidence type="ECO:0000313" key="4">
    <source>
        <dbReference type="Proteomes" id="UP001595462"/>
    </source>
</evidence>
<evidence type="ECO:0000313" key="3">
    <source>
        <dbReference type="EMBL" id="MFC3106230.1"/>
    </source>
</evidence>
<keyword evidence="1" id="KW-0472">Membrane</keyword>
<evidence type="ECO:0000259" key="2">
    <source>
        <dbReference type="Pfam" id="PF02517"/>
    </source>
</evidence>
<feature type="transmembrane region" description="Helical" evidence="1">
    <location>
        <begin position="43"/>
        <end position="65"/>
    </location>
</feature>
<evidence type="ECO:0000256" key="1">
    <source>
        <dbReference type="SAM" id="Phobius"/>
    </source>
</evidence>
<dbReference type="GO" id="GO:0008233">
    <property type="term" value="F:peptidase activity"/>
    <property type="evidence" value="ECO:0007669"/>
    <property type="project" value="UniProtKB-KW"/>
</dbReference>
<dbReference type="RefSeq" id="WP_380691842.1">
    <property type="nucleotide sequence ID" value="NZ_JBHRSS010000010.1"/>
</dbReference>
<feature type="transmembrane region" description="Helical" evidence="1">
    <location>
        <begin position="77"/>
        <end position="96"/>
    </location>
</feature>
<dbReference type="InterPro" id="IPR052710">
    <property type="entry name" value="CAAX_protease"/>
</dbReference>
<feature type="domain" description="CAAX prenyl protease 2/Lysostaphin resistance protein A-like" evidence="2">
    <location>
        <begin position="43"/>
        <end position="136"/>
    </location>
</feature>
<dbReference type="InterPro" id="IPR003675">
    <property type="entry name" value="Rce1/LyrA-like_dom"/>
</dbReference>
<dbReference type="EMBL" id="JBHRSS010000010">
    <property type="protein sequence ID" value="MFC3106230.1"/>
    <property type="molecule type" value="Genomic_DNA"/>
</dbReference>
<gene>
    <name evidence="3" type="primary">mrtJ</name>
    <name evidence="3" type="ORF">ACFOSU_20340</name>
</gene>
<keyword evidence="4" id="KW-1185">Reference proteome</keyword>
<sequence>MPAPRPALWADPLYLAALAAALPAVAIIAGITPLQLALHWPGWTPIVLLILVTPVLEEIVFRAGLQDALATRGSYRLAGLTLANVLTALMFCLVHLFRHAPAWALATIVPALVFGWAYERHPRLVAPILLHALYNLAYLVLLSPA</sequence>
<dbReference type="PANTHER" id="PTHR36435:SF1">
    <property type="entry name" value="CAAX AMINO TERMINAL PROTEASE FAMILY PROTEIN"/>
    <property type="match status" value="1"/>
</dbReference>
<dbReference type="NCBIfam" id="NF033192">
    <property type="entry name" value="JDVT-CAAX"/>
    <property type="match status" value="1"/>
</dbReference>
<keyword evidence="1" id="KW-0812">Transmembrane</keyword>
<feature type="transmembrane region" description="Helical" evidence="1">
    <location>
        <begin position="125"/>
        <end position="143"/>
    </location>
</feature>
<comment type="caution">
    <text evidence="3">The sequence shown here is derived from an EMBL/GenBank/DDBJ whole genome shotgun (WGS) entry which is preliminary data.</text>
</comment>
<accession>A0ABV7EY24</accession>
<keyword evidence="3" id="KW-0645">Protease</keyword>
<dbReference type="Pfam" id="PF02517">
    <property type="entry name" value="Rce1-like"/>
    <property type="match status" value="1"/>
</dbReference>
<reference evidence="4" key="1">
    <citation type="journal article" date="2019" name="Int. J. Syst. Evol. Microbiol.">
        <title>The Global Catalogue of Microorganisms (GCM) 10K type strain sequencing project: providing services to taxonomists for standard genome sequencing and annotation.</title>
        <authorList>
            <consortium name="The Broad Institute Genomics Platform"/>
            <consortium name="The Broad Institute Genome Sequencing Center for Infectious Disease"/>
            <person name="Wu L."/>
            <person name="Ma J."/>
        </authorList>
    </citation>
    <scope>NUCLEOTIDE SEQUENCE [LARGE SCALE GENOMIC DNA]</scope>
    <source>
        <strain evidence="4">KCTC 52640</strain>
    </source>
</reference>
<feature type="transmembrane region" description="Helical" evidence="1">
    <location>
        <begin position="12"/>
        <end position="31"/>
    </location>
</feature>
<keyword evidence="3" id="KW-0378">Hydrolase</keyword>
<feature type="transmembrane region" description="Helical" evidence="1">
    <location>
        <begin position="102"/>
        <end position="118"/>
    </location>
</feature>
<dbReference type="PANTHER" id="PTHR36435">
    <property type="entry name" value="SLR1288 PROTEIN"/>
    <property type="match status" value="1"/>
</dbReference>
<organism evidence="3 4">
    <name type="scientific">Salinisphaera aquimarina</name>
    <dbReference type="NCBI Taxonomy" id="2094031"/>
    <lineage>
        <taxon>Bacteria</taxon>
        <taxon>Pseudomonadati</taxon>
        <taxon>Pseudomonadota</taxon>
        <taxon>Gammaproteobacteria</taxon>
        <taxon>Salinisphaerales</taxon>
        <taxon>Salinisphaeraceae</taxon>
        <taxon>Salinisphaera</taxon>
    </lineage>
</organism>
<dbReference type="GO" id="GO:0006508">
    <property type="term" value="P:proteolysis"/>
    <property type="evidence" value="ECO:0007669"/>
    <property type="project" value="UniProtKB-KW"/>
</dbReference>
<dbReference type="Proteomes" id="UP001595462">
    <property type="component" value="Unassembled WGS sequence"/>
</dbReference>
<protein>
    <submittedName>
        <fullName evidence="3">JDVT-CTERM system glutamic-type intramembrane protease</fullName>
    </submittedName>
</protein>
<proteinExistence type="predicted"/>
<keyword evidence="1" id="KW-1133">Transmembrane helix</keyword>
<name>A0ABV7EY24_9GAMM</name>